<name>A4BRU1_9GAMM</name>
<evidence type="ECO:0000313" key="2">
    <source>
        <dbReference type="Proteomes" id="UP000003374"/>
    </source>
</evidence>
<gene>
    <name evidence="1" type="ORF">NB231_02808</name>
</gene>
<dbReference type="Proteomes" id="UP000003374">
    <property type="component" value="Unassembled WGS sequence"/>
</dbReference>
<keyword evidence="1" id="KW-0808">Transferase</keyword>
<dbReference type="GO" id="GO:0016740">
    <property type="term" value="F:transferase activity"/>
    <property type="evidence" value="ECO:0007669"/>
    <property type="project" value="UniProtKB-KW"/>
</dbReference>
<dbReference type="CDD" id="cd01635">
    <property type="entry name" value="Glycosyltransferase_GTB-type"/>
    <property type="match status" value="1"/>
</dbReference>
<comment type="caution">
    <text evidence="1">The sequence shown here is derived from an EMBL/GenBank/DDBJ whole genome shotgun (WGS) entry which is preliminary data.</text>
</comment>
<organism evidence="1 2">
    <name type="scientific">Nitrococcus mobilis Nb-231</name>
    <dbReference type="NCBI Taxonomy" id="314278"/>
    <lineage>
        <taxon>Bacteria</taxon>
        <taxon>Pseudomonadati</taxon>
        <taxon>Pseudomonadota</taxon>
        <taxon>Gammaproteobacteria</taxon>
        <taxon>Chromatiales</taxon>
        <taxon>Ectothiorhodospiraceae</taxon>
        <taxon>Nitrococcus</taxon>
    </lineage>
</organism>
<dbReference type="EMBL" id="AAOF01000007">
    <property type="protein sequence ID" value="EAR21662.1"/>
    <property type="molecule type" value="Genomic_DNA"/>
</dbReference>
<dbReference type="PANTHER" id="PTHR46656:SF3">
    <property type="entry name" value="PUTATIVE-RELATED"/>
    <property type="match status" value="1"/>
</dbReference>
<reference evidence="1 2" key="1">
    <citation type="submission" date="2006-02" db="EMBL/GenBank/DDBJ databases">
        <authorList>
            <person name="Waterbury J."/>
            <person name="Ferriera S."/>
            <person name="Johnson J."/>
            <person name="Kravitz S."/>
            <person name="Halpern A."/>
            <person name="Remington K."/>
            <person name="Beeson K."/>
            <person name="Tran B."/>
            <person name="Rogers Y.-H."/>
            <person name="Friedman R."/>
            <person name="Venter J.C."/>
        </authorList>
    </citation>
    <scope>NUCLEOTIDE SEQUENCE [LARGE SCALE GENOMIC DNA]</scope>
    <source>
        <strain evidence="1 2">Nb-231</strain>
    </source>
</reference>
<protein>
    <submittedName>
        <fullName evidence="1">Glycosyltransferase</fullName>
    </submittedName>
</protein>
<proteinExistence type="predicted"/>
<keyword evidence="2" id="KW-1185">Reference proteome</keyword>
<dbReference type="HOGENOM" id="CLU_448205_0_0_6"/>
<evidence type="ECO:0000313" key="1">
    <source>
        <dbReference type="EMBL" id="EAR21662.1"/>
    </source>
</evidence>
<dbReference type="PANTHER" id="PTHR46656">
    <property type="entry name" value="PUTATIVE-RELATED"/>
    <property type="match status" value="1"/>
</dbReference>
<dbReference type="STRING" id="314278.NB231_02808"/>
<dbReference type="SUPFAM" id="SSF53756">
    <property type="entry name" value="UDP-Glycosyltransferase/glycogen phosphorylase"/>
    <property type="match status" value="1"/>
</dbReference>
<accession>A4BRU1</accession>
<sequence>MPIALPFELPTQVYGAMLAIWHLRPILQRRFPLHKGRVRDFVRYLGWCASEGRRDYAILRAIPDWDTELGRPLALPEPHGNLWADGFSVAMFLYGVAKYRYTFGALLSDAKSRAKVARAFWRGERDNRLLPYPQPWQYEFLVRRFGSIDQFVETLRLARTDGNKSTHQLIQDFGLQDVARAFHYARRPRELVSAPAAAKLPENLRRAPFRLPLRIVRHLSRTMERRSARVPTQFELSALTARIAAASARPCTSGYPFGVNLFGYAKGELGIGEDVRLLALALEAHEIPFCIVNVEPGNNVSQQDSSADHWITGEPHYAINLFCMTGIELVRYACEQGLAAFRDRYTIGLWPWELPEWPASWQHACGLVDEIWGISHYTATAYRHAGCPVYPMSLPVTVDPVGDEGRAHFGLPSEDYLFVFSFDFNSTLSRKNPAGLIQAFQQAFSRSGNDRVGLVLKVSHIEGVTDPAWRRLKTVVQADPRIHLIDTTLRKPEVLALYRCCDCFVSLHRAEGFGRGIAEALLLGLPVIATGFSGNLDFCAEAGVSLVRHKMRALCSGDYFHGEGQSWADPDIDHAAELMREHVARPRESAGRPVDFSPAGVGTRYAQRLIELKQQLNLKGMSRC</sequence>
<dbReference type="eggNOG" id="COG0438">
    <property type="taxonomic scope" value="Bacteria"/>
</dbReference>
<dbReference type="AlphaFoldDB" id="A4BRU1"/>
<dbReference type="Gene3D" id="3.40.50.2000">
    <property type="entry name" value="Glycogen Phosphorylase B"/>
    <property type="match status" value="1"/>
</dbReference>
<dbReference type="Pfam" id="PF13692">
    <property type="entry name" value="Glyco_trans_1_4"/>
    <property type="match status" value="1"/>
</dbReference>